<evidence type="ECO:0000313" key="2">
    <source>
        <dbReference type="Proteomes" id="UP000280834"/>
    </source>
</evidence>
<dbReference type="AlphaFoldDB" id="A0A0R3Q605"/>
<proteinExistence type="predicted"/>
<reference evidence="1 2" key="2">
    <citation type="submission" date="2018-11" db="EMBL/GenBank/DDBJ databases">
        <authorList>
            <consortium name="Pathogen Informatics"/>
        </authorList>
    </citation>
    <scope>NUCLEOTIDE SEQUENCE [LARGE SCALE GENOMIC DNA]</scope>
</reference>
<dbReference type="WBParaSite" id="BTMF_0000175601-mRNA-1">
    <property type="protein sequence ID" value="BTMF_0000175601-mRNA-1"/>
    <property type="gene ID" value="BTMF_0000175601"/>
</dbReference>
<evidence type="ECO:0000313" key="1">
    <source>
        <dbReference type="EMBL" id="VDO09397.1"/>
    </source>
</evidence>
<name>A0A0R3Q605_9BILA</name>
<sequence>MIGRLMDILHRFYFFLFDRLILYPLLNLLCSKLSIRFMNLGYQSKEDEDFPILGKLFETDNCCKANITLYEKALSLCPKYPNFDGLQLLEVGCGQGGGIEWILRLIG</sequence>
<protein>
    <submittedName>
        <fullName evidence="3">Class I SAM-dependent methyltransferase</fullName>
    </submittedName>
</protein>
<organism evidence="3">
    <name type="scientific">Brugia timori</name>
    <dbReference type="NCBI Taxonomy" id="42155"/>
    <lineage>
        <taxon>Eukaryota</taxon>
        <taxon>Metazoa</taxon>
        <taxon>Ecdysozoa</taxon>
        <taxon>Nematoda</taxon>
        <taxon>Chromadorea</taxon>
        <taxon>Rhabditida</taxon>
        <taxon>Spirurina</taxon>
        <taxon>Spiruromorpha</taxon>
        <taxon>Filarioidea</taxon>
        <taxon>Onchocercidae</taxon>
        <taxon>Brugia</taxon>
    </lineage>
</organism>
<dbReference type="Proteomes" id="UP000280834">
    <property type="component" value="Unassembled WGS sequence"/>
</dbReference>
<gene>
    <name evidence="1" type="ORF">BTMF_LOCUS1087</name>
</gene>
<reference evidence="3" key="1">
    <citation type="submission" date="2017-02" db="UniProtKB">
        <authorList>
            <consortium name="WormBaseParasite"/>
        </authorList>
    </citation>
    <scope>IDENTIFICATION</scope>
</reference>
<accession>A0A0R3Q605</accession>
<dbReference type="STRING" id="42155.A0A0R3Q605"/>
<evidence type="ECO:0000313" key="3">
    <source>
        <dbReference type="WBParaSite" id="BTMF_0000175601-mRNA-1"/>
    </source>
</evidence>
<keyword evidence="2" id="KW-1185">Reference proteome</keyword>
<dbReference type="EMBL" id="UZAG01000731">
    <property type="protein sequence ID" value="VDO09397.1"/>
    <property type="molecule type" value="Genomic_DNA"/>
</dbReference>